<keyword evidence="4" id="KW-0560">Oxidoreductase</keyword>
<keyword evidence="3 5" id="KW-0862">Zinc</keyword>
<dbReference type="SUPFAM" id="SSF50129">
    <property type="entry name" value="GroES-like"/>
    <property type="match status" value="1"/>
</dbReference>
<comment type="caution">
    <text evidence="8">The sequence shown here is derived from an EMBL/GenBank/DDBJ whole genome shotgun (WGS) entry which is preliminary data.</text>
</comment>
<evidence type="ECO:0000256" key="2">
    <source>
        <dbReference type="ARBA" id="ARBA00022723"/>
    </source>
</evidence>
<evidence type="ECO:0000313" key="8">
    <source>
        <dbReference type="EMBL" id="GAA3495297.1"/>
    </source>
</evidence>
<evidence type="ECO:0000256" key="5">
    <source>
        <dbReference type="RuleBase" id="RU361277"/>
    </source>
</evidence>
<name>A0ABP6TLE6_9ACTN</name>
<feature type="domain" description="Alcohol dehydrogenase-like N-terminal" evidence="7">
    <location>
        <begin position="25"/>
        <end position="146"/>
    </location>
</feature>
<feature type="domain" description="Alcohol dehydrogenase-like C-terminal" evidence="6">
    <location>
        <begin position="189"/>
        <end position="274"/>
    </location>
</feature>
<evidence type="ECO:0000259" key="7">
    <source>
        <dbReference type="Pfam" id="PF08240"/>
    </source>
</evidence>
<organism evidence="8 9">
    <name type="scientific">Streptomyces prasinosporus</name>
    <dbReference type="NCBI Taxonomy" id="68256"/>
    <lineage>
        <taxon>Bacteria</taxon>
        <taxon>Bacillati</taxon>
        <taxon>Actinomycetota</taxon>
        <taxon>Actinomycetes</taxon>
        <taxon>Kitasatosporales</taxon>
        <taxon>Streptomycetaceae</taxon>
        <taxon>Streptomyces</taxon>
        <taxon>Streptomyces albogriseolus group</taxon>
    </lineage>
</organism>
<dbReference type="Gene3D" id="3.40.50.720">
    <property type="entry name" value="NAD(P)-binding Rossmann-like Domain"/>
    <property type="match status" value="1"/>
</dbReference>
<dbReference type="InterPro" id="IPR036291">
    <property type="entry name" value="NAD(P)-bd_dom_sf"/>
</dbReference>
<dbReference type="PANTHER" id="PTHR42813">
    <property type="entry name" value="ZINC-TYPE ALCOHOL DEHYDROGENASE-LIKE"/>
    <property type="match status" value="1"/>
</dbReference>
<dbReference type="InterPro" id="IPR011032">
    <property type="entry name" value="GroES-like_sf"/>
</dbReference>
<dbReference type="InterPro" id="IPR013154">
    <property type="entry name" value="ADH-like_N"/>
</dbReference>
<dbReference type="RefSeq" id="WP_193460213.1">
    <property type="nucleotide sequence ID" value="NZ_BAAAXF010000018.1"/>
</dbReference>
<evidence type="ECO:0000313" key="9">
    <source>
        <dbReference type="Proteomes" id="UP001501455"/>
    </source>
</evidence>
<comment type="cofactor">
    <cofactor evidence="1 5">
        <name>Zn(2+)</name>
        <dbReference type="ChEBI" id="CHEBI:29105"/>
    </cofactor>
</comment>
<dbReference type="Proteomes" id="UP001501455">
    <property type="component" value="Unassembled WGS sequence"/>
</dbReference>
<dbReference type="PANTHER" id="PTHR42813:SF2">
    <property type="entry name" value="DEHYDROGENASE, ZINC-CONTAINING, PUTATIVE (AFU_ORTHOLOGUE AFUA_2G02810)-RELATED"/>
    <property type="match status" value="1"/>
</dbReference>
<dbReference type="InterPro" id="IPR013149">
    <property type="entry name" value="ADH-like_C"/>
</dbReference>
<gene>
    <name evidence="8" type="ORF">GCM10019016_023970</name>
</gene>
<evidence type="ECO:0000256" key="1">
    <source>
        <dbReference type="ARBA" id="ARBA00001947"/>
    </source>
</evidence>
<evidence type="ECO:0000256" key="3">
    <source>
        <dbReference type="ARBA" id="ARBA00022833"/>
    </source>
</evidence>
<sequence>MKALTWQGKRDVRVETVPDPKIEEPTDAIIRVTTSGLCGSDLHLYEVLTPFMTPGDILGHEPMGIVEEVGAAVPDLQAGDRVVVPFQIACGNCWMCLTGLPTQCETTQVTAEGMGAALFGYTRLYGAVPGGQAEYLRVPQAQYGPIKVPEGPADDRFLYLSDVLPTAWQAVAYAEVPKGGSVAVLGLGPIGDMACRIAQVQGAGRVFGVDLVPERLQRAKARGVETFDLRSFDDEKELVEAIRDQTDGRGPDAVIDAVGTEAHGSAAARMVQNAAALLPRKIGGPMAERFSVDRLAALYTAIELVRRGGTISLSGVYGGMADPLPMLTLFDKQIQMRMGQANVRRWSDEIIPFLTDEDPLGVDDFATHRVTLDEAPEAYDMFQKKRDGAVKVLIKP</sequence>
<dbReference type="EMBL" id="BAAAXF010000018">
    <property type="protein sequence ID" value="GAA3495297.1"/>
    <property type="molecule type" value="Genomic_DNA"/>
</dbReference>
<reference evidence="9" key="1">
    <citation type="journal article" date="2019" name="Int. J. Syst. Evol. Microbiol.">
        <title>The Global Catalogue of Microorganisms (GCM) 10K type strain sequencing project: providing services to taxonomists for standard genome sequencing and annotation.</title>
        <authorList>
            <consortium name="The Broad Institute Genomics Platform"/>
            <consortium name="The Broad Institute Genome Sequencing Center for Infectious Disease"/>
            <person name="Wu L."/>
            <person name="Ma J."/>
        </authorList>
    </citation>
    <scope>NUCLEOTIDE SEQUENCE [LARGE SCALE GENOMIC DNA]</scope>
    <source>
        <strain evidence="9">JCM 4816</strain>
    </source>
</reference>
<comment type="similarity">
    <text evidence="5">Belongs to the zinc-containing alcohol dehydrogenase family.</text>
</comment>
<protein>
    <submittedName>
        <fullName evidence="8">Zinc-dependent alcohol dehydrogenase</fullName>
    </submittedName>
</protein>
<dbReference type="Pfam" id="PF00107">
    <property type="entry name" value="ADH_zinc_N"/>
    <property type="match status" value="1"/>
</dbReference>
<evidence type="ECO:0000256" key="4">
    <source>
        <dbReference type="ARBA" id="ARBA00023002"/>
    </source>
</evidence>
<dbReference type="PROSITE" id="PS00059">
    <property type="entry name" value="ADH_ZINC"/>
    <property type="match status" value="1"/>
</dbReference>
<accession>A0ABP6TLE6</accession>
<keyword evidence="9" id="KW-1185">Reference proteome</keyword>
<proteinExistence type="inferred from homology"/>
<dbReference type="SUPFAM" id="SSF51735">
    <property type="entry name" value="NAD(P)-binding Rossmann-fold domains"/>
    <property type="match status" value="1"/>
</dbReference>
<dbReference type="Pfam" id="PF08240">
    <property type="entry name" value="ADH_N"/>
    <property type="match status" value="1"/>
</dbReference>
<dbReference type="CDD" id="cd08283">
    <property type="entry name" value="FDH_like_1"/>
    <property type="match status" value="1"/>
</dbReference>
<dbReference type="InterPro" id="IPR002328">
    <property type="entry name" value="ADH_Zn_CS"/>
</dbReference>
<evidence type="ECO:0000259" key="6">
    <source>
        <dbReference type="Pfam" id="PF00107"/>
    </source>
</evidence>
<keyword evidence="2 5" id="KW-0479">Metal-binding</keyword>
<dbReference type="Gene3D" id="3.90.180.10">
    <property type="entry name" value="Medium-chain alcohol dehydrogenases, catalytic domain"/>
    <property type="match status" value="1"/>
</dbReference>